<dbReference type="Proteomes" id="UP000010556">
    <property type="component" value="Unassembled WGS sequence"/>
</dbReference>
<evidence type="ECO:0000256" key="12">
    <source>
        <dbReference type="ARBA" id="ARBA00073133"/>
    </source>
</evidence>
<keyword evidence="7 15" id="KW-1133">Transmembrane helix</keyword>
<evidence type="ECO:0000256" key="8">
    <source>
        <dbReference type="ARBA" id="ARBA00023136"/>
    </source>
</evidence>
<dbReference type="PANTHER" id="PTHR32163:SF1">
    <property type="entry name" value="TUMOR NECROSIS FACTOR LIGAND SUPERFAMILY MEMBER 8"/>
    <property type="match status" value="1"/>
</dbReference>
<evidence type="ECO:0000256" key="3">
    <source>
        <dbReference type="ARBA" id="ARBA00011233"/>
    </source>
</evidence>
<keyword evidence="9" id="KW-1015">Disulfide bond</keyword>
<gene>
    <name evidence="17" type="ORF">MDA_GLEAN10014435</name>
</gene>
<evidence type="ECO:0000256" key="13">
    <source>
        <dbReference type="ARBA" id="ARBA00083331"/>
    </source>
</evidence>
<feature type="domain" description="THD" evidence="16">
    <location>
        <begin position="186"/>
        <end position="313"/>
    </location>
</feature>
<dbReference type="InterPro" id="IPR006052">
    <property type="entry name" value="TNF_dom"/>
</dbReference>
<evidence type="ECO:0000256" key="14">
    <source>
        <dbReference type="SAM" id="MobiDB-lite"/>
    </source>
</evidence>
<dbReference type="GO" id="GO:0006955">
    <property type="term" value="P:immune response"/>
    <property type="evidence" value="ECO:0007669"/>
    <property type="project" value="InterPro"/>
</dbReference>
<evidence type="ECO:0000313" key="17">
    <source>
        <dbReference type="EMBL" id="ELK23357.1"/>
    </source>
</evidence>
<dbReference type="GO" id="GO:0005125">
    <property type="term" value="F:cytokine activity"/>
    <property type="evidence" value="ECO:0007669"/>
    <property type="project" value="UniProtKB-KW"/>
</dbReference>
<comment type="subunit">
    <text evidence="3">Homotrimer.</text>
</comment>
<keyword evidence="8 15" id="KW-0472">Membrane</keyword>
<evidence type="ECO:0000256" key="6">
    <source>
        <dbReference type="ARBA" id="ARBA00022968"/>
    </source>
</evidence>
<accession>L5LAX6</accession>
<evidence type="ECO:0000256" key="4">
    <source>
        <dbReference type="ARBA" id="ARBA00022514"/>
    </source>
</evidence>
<evidence type="ECO:0000256" key="5">
    <source>
        <dbReference type="ARBA" id="ARBA00022692"/>
    </source>
</evidence>
<evidence type="ECO:0000256" key="10">
    <source>
        <dbReference type="ARBA" id="ARBA00023180"/>
    </source>
</evidence>
<evidence type="ECO:0000256" key="7">
    <source>
        <dbReference type="ARBA" id="ARBA00022989"/>
    </source>
</evidence>
<proteinExistence type="inferred from homology"/>
<dbReference type="InterPro" id="IPR008983">
    <property type="entry name" value="Tumour_necrosis_fac-like_dom"/>
</dbReference>
<comment type="similarity">
    <text evidence="2">Belongs to the tumor necrosis factor family.</text>
</comment>
<evidence type="ECO:0000256" key="11">
    <source>
        <dbReference type="ARBA" id="ARBA00053068"/>
    </source>
</evidence>
<organism evidence="17 18">
    <name type="scientific">Myotis davidii</name>
    <name type="common">David's myotis</name>
    <dbReference type="NCBI Taxonomy" id="225400"/>
    <lineage>
        <taxon>Eukaryota</taxon>
        <taxon>Metazoa</taxon>
        <taxon>Chordata</taxon>
        <taxon>Craniata</taxon>
        <taxon>Vertebrata</taxon>
        <taxon>Euteleostomi</taxon>
        <taxon>Mammalia</taxon>
        <taxon>Eutheria</taxon>
        <taxon>Laurasiatheria</taxon>
        <taxon>Chiroptera</taxon>
        <taxon>Yangochiroptera</taxon>
        <taxon>Vespertilionidae</taxon>
        <taxon>Myotis</taxon>
    </lineage>
</organism>
<feature type="transmembrane region" description="Helical" evidence="15">
    <location>
        <begin position="38"/>
        <end position="62"/>
    </location>
</feature>
<dbReference type="PANTHER" id="PTHR32163">
    <property type="entry name" value="TUMOR NECROSIS FACTOR LIGAND SUPERFAMILY MEMBER 8"/>
    <property type="match status" value="1"/>
</dbReference>
<evidence type="ECO:0000259" key="16">
    <source>
        <dbReference type="PROSITE" id="PS50049"/>
    </source>
</evidence>
<evidence type="ECO:0000256" key="1">
    <source>
        <dbReference type="ARBA" id="ARBA00004606"/>
    </source>
</evidence>
<dbReference type="GO" id="GO:0005615">
    <property type="term" value="C:extracellular space"/>
    <property type="evidence" value="ECO:0007669"/>
    <property type="project" value="UniProtKB-KW"/>
</dbReference>
<dbReference type="PROSITE" id="PS50049">
    <property type="entry name" value="THD_2"/>
    <property type="match status" value="1"/>
</dbReference>
<dbReference type="InterPro" id="IPR053104">
    <property type="entry name" value="TNF_ligand_SF_member_8"/>
</dbReference>
<keyword evidence="6" id="KW-0735">Signal-anchor</keyword>
<keyword evidence="10" id="KW-0325">Glycoprotein</keyword>
<evidence type="ECO:0000313" key="18">
    <source>
        <dbReference type="Proteomes" id="UP000010556"/>
    </source>
</evidence>
<keyword evidence="4" id="KW-0202">Cytokine</keyword>
<reference evidence="18" key="1">
    <citation type="journal article" date="2013" name="Science">
        <title>Comparative analysis of bat genomes provides insight into the evolution of flight and immunity.</title>
        <authorList>
            <person name="Zhang G."/>
            <person name="Cowled C."/>
            <person name="Shi Z."/>
            <person name="Huang Z."/>
            <person name="Bishop-Lilly K.A."/>
            <person name="Fang X."/>
            <person name="Wynne J.W."/>
            <person name="Xiong Z."/>
            <person name="Baker M.L."/>
            <person name="Zhao W."/>
            <person name="Tachedjian M."/>
            <person name="Zhu Y."/>
            <person name="Zhou P."/>
            <person name="Jiang X."/>
            <person name="Ng J."/>
            <person name="Yang L."/>
            <person name="Wu L."/>
            <person name="Xiao J."/>
            <person name="Feng Y."/>
            <person name="Chen Y."/>
            <person name="Sun X."/>
            <person name="Zhang Y."/>
            <person name="Marsh G.A."/>
            <person name="Crameri G."/>
            <person name="Broder C.C."/>
            <person name="Frey K.G."/>
            <person name="Wang L.F."/>
            <person name="Wang J."/>
        </authorList>
    </citation>
    <scope>NUCLEOTIDE SEQUENCE [LARGE SCALE GENOMIC DNA]</scope>
</reference>
<protein>
    <recommendedName>
        <fullName evidence="12">Tumor necrosis factor ligand superfamily member 8</fullName>
    </recommendedName>
    <alternativeName>
        <fullName evidence="13">CD30 ligand</fullName>
    </alternativeName>
</protein>
<name>L5LAX6_MYODS</name>
<dbReference type="EMBL" id="KB113696">
    <property type="protein sequence ID" value="ELK23357.1"/>
    <property type="molecule type" value="Genomic_DNA"/>
</dbReference>
<feature type="region of interest" description="Disordered" evidence="14">
    <location>
        <begin position="1"/>
        <end position="27"/>
    </location>
</feature>
<evidence type="ECO:0000256" key="2">
    <source>
        <dbReference type="ARBA" id="ARBA00008670"/>
    </source>
</evidence>
<dbReference type="GO" id="GO:0016020">
    <property type="term" value="C:membrane"/>
    <property type="evidence" value="ECO:0007669"/>
    <property type="project" value="UniProtKB-SubCell"/>
</dbReference>
<dbReference type="AlphaFoldDB" id="L5LAX6"/>
<dbReference type="GO" id="GO:0005164">
    <property type="term" value="F:tumor necrosis factor receptor binding"/>
    <property type="evidence" value="ECO:0007669"/>
    <property type="project" value="InterPro"/>
</dbReference>
<comment type="function">
    <text evidence="11">Cytokine that binds to TNFRSF8/CD30. Induces proliferation of T-cells.</text>
</comment>
<dbReference type="SUPFAM" id="SSF49842">
    <property type="entry name" value="TNF-like"/>
    <property type="match status" value="1"/>
</dbReference>
<keyword evidence="5 15" id="KW-0812">Transmembrane</keyword>
<dbReference type="FunFam" id="2.60.120.40:FF:000023">
    <property type="entry name" value="tumor necrosis factor ligand superfamily member 8"/>
    <property type="match status" value="1"/>
</dbReference>
<dbReference type="SMART" id="SM00207">
    <property type="entry name" value="TNF"/>
    <property type="match status" value="1"/>
</dbReference>
<dbReference type="Pfam" id="PF00229">
    <property type="entry name" value="TNF"/>
    <property type="match status" value="1"/>
</dbReference>
<evidence type="ECO:0000256" key="15">
    <source>
        <dbReference type="SAM" id="Phobius"/>
    </source>
</evidence>
<dbReference type="GO" id="GO:0043374">
    <property type="term" value="P:CD8-positive, alpha-beta T cell differentiation"/>
    <property type="evidence" value="ECO:0007669"/>
    <property type="project" value="TreeGrafter"/>
</dbReference>
<comment type="subcellular location">
    <subcellularLocation>
        <location evidence="1">Membrane</location>
        <topology evidence="1">Single-pass type II membrane protein</topology>
    </subcellularLocation>
</comment>
<evidence type="ECO:0000256" key="9">
    <source>
        <dbReference type="ARBA" id="ARBA00023157"/>
    </source>
</evidence>
<dbReference type="Gene3D" id="2.60.120.40">
    <property type="match status" value="1"/>
</dbReference>
<keyword evidence="18" id="KW-1185">Reference proteome</keyword>
<sequence>MGPRLQRALHRVAPSQDTAMHEPAGSVASHWGTTSRSYFYFTTAALAVCLVFAVATIMVLVVQKSPAFSNGEELSIGKMGQEELGQSIPGYLKGVSMAEDSIPTPPGIFPLKGGASSSKLVQTAEGTLHLTFNLSKSSAVKNQERFFLGLGGEGGEEDCESEYCSETRNCSEDILCILQRAPFKKSWAYLQVSKHINKTKLSWNQDGIVHGLRYHDGNLVIQFPGWYFIICQLQFLVECPEHSVDLKLELLINQDVKRQTLVTVCESGVQTKNIYQNLSQFLLEHLQVNTTISVKVDKFQYVDTNTFPLENVLSIFLYSSSD</sequence>